<organism evidence="3 4">
    <name type="scientific">Dactylosporangium fulvum</name>
    <dbReference type="NCBI Taxonomy" id="53359"/>
    <lineage>
        <taxon>Bacteria</taxon>
        <taxon>Bacillati</taxon>
        <taxon>Actinomycetota</taxon>
        <taxon>Actinomycetes</taxon>
        <taxon>Micromonosporales</taxon>
        <taxon>Micromonosporaceae</taxon>
        <taxon>Dactylosporangium</taxon>
    </lineage>
</organism>
<evidence type="ECO:0000313" key="3">
    <source>
        <dbReference type="EMBL" id="UWP78733.1"/>
    </source>
</evidence>
<dbReference type="PANTHER" id="PTHR43477:SF1">
    <property type="entry name" value="DIHYDROANTICAPSIN 7-DEHYDROGENASE"/>
    <property type="match status" value="1"/>
</dbReference>
<evidence type="ECO:0000313" key="4">
    <source>
        <dbReference type="Proteomes" id="UP001059617"/>
    </source>
</evidence>
<gene>
    <name evidence="3" type="ORF">Dfulv_26560</name>
</gene>
<dbReference type="Gene3D" id="3.40.50.720">
    <property type="entry name" value="NAD(P)-binding Rossmann-like Domain"/>
    <property type="match status" value="1"/>
</dbReference>
<dbReference type="SUPFAM" id="SSF51735">
    <property type="entry name" value="NAD(P)-binding Rossmann-fold domains"/>
    <property type="match status" value="1"/>
</dbReference>
<dbReference type="EMBL" id="CP073720">
    <property type="protein sequence ID" value="UWP78733.1"/>
    <property type="molecule type" value="Genomic_DNA"/>
</dbReference>
<protein>
    <submittedName>
        <fullName evidence="3">SDR family oxidoreductase</fullName>
    </submittedName>
</protein>
<comment type="similarity">
    <text evidence="1">Belongs to the short-chain dehydrogenases/reductases (SDR) family.</text>
</comment>
<sequence length="240" mass="24793">MSLQRQHVAVLGGTSGIGLATALAAAAAGADVTVVGSRPSSVERALVVLPTGAAGRAADLGDPDEVGKLFAEVGDLDHMVYTAGEPLVLTPLDRIEVGEARRFFGLRYFGALSAAHAALPYLREGGSITLTTGTAGDRPEAGWSVASSICGAIEALTRALAVELAPRIRVNAVSPGVIRSPLWSNLPEEQREALFRGSAASVPLRRVGEVDDVARAYLYCMTQSFATGSVLRVDGGAVLV</sequence>
<proteinExistence type="inferred from homology"/>
<dbReference type="InterPro" id="IPR036291">
    <property type="entry name" value="NAD(P)-bd_dom_sf"/>
</dbReference>
<evidence type="ECO:0000256" key="1">
    <source>
        <dbReference type="ARBA" id="ARBA00006484"/>
    </source>
</evidence>
<dbReference type="PANTHER" id="PTHR43477">
    <property type="entry name" value="DIHYDROANTICAPSIN 7-DEHYDROGENASE"/>
    <property type="match status" value="1"/>
</dbReference>
<dbReference type="InterPro" id="IPR051122">
    <property type="entry name" value="SDR_DHRS6-like"/>
</dbReference>
<keyword evidence="2" id="KW-0560">Oxidoreductase</keyword>
<dbReference type="InterPro" id="IPR002347">
    <property type="entry name" value="SDR_fam"/>
</dbReference>
<accession>A0ABY5VQG9</accession>
<dbReference type="Pfam" id="PF13561">
    <property type="entry name" value="adh_short_C2"/>
    <property type="match status" value="1"/>
</dbReference>
<keyword evidence="4" id="KW-1185">Reference proteome</keyword>
<dbReference type="Proteomes" id="UP001059617">
    <property type="component" value="Chromosome"/>
</dbReference>
<reference evidence="3" key="1">
    <citation type="submission" date="2021-04" db="EMBL/GenBank/DDBJ databases">
        <authorList>
            <person name="Hartkoorn R.C."/>
            <person name="Beaudoing E."/>
            <person name="Hot D."/>
        </authorList>
    </citation>
    <scope>NUCLEOTIDE SEQUENCE</scope>
    <source>
        <strain evidence="3">NRRL B-16292</strain>
    </source>
</reference>
<dbReference type="RefSeq" id="WP_259856100.1">
    <property type="nucleotide sequence ID" value="NZ_BAAAST010000068.1"/>
</dbReference>
<reference evidence="3" key="2">
    <citation type="submission" date="2022-09" db="EMBL/GenBank/DDBJ databases">
        <title>Biosynthetic gene clusters of Dactylosporangioum fulvum.</title>
        <authorList>
            <person name="Caradec T."/>
        </authorList>
    </citation>
    <scope>NUCLEOTIDE SEQUENCE</scope>
    <source>
        <strain evidence="3">NRRL B-16292</strain>
    </source>
</reference>
<name>A0ABY5VQG9_9ACTN</name>
<dbReference type="PRINTS" id="PR00081">
    <property type="entry name" value="GDHRDH"/>
</dbReference>
<evidence type="ECO:0000256" key="2">
    <source>
        <dbReference type="ARBA" id="ARBA00023002"/>
    </source>
</evidence>